<dbReference type="InterPro" id="IPR032698">
    <property type="entry name" value="SirB1_N"/>
</dbReference>
<dbReference type="InterPro" id="IPR011990">
    <property type="entry name" value="TPR-like_helical_dom_sf"/>
</dbReference>
<protein>
    <submittedName>
        <fullName evidence="3">SirB1 family protein</fullName>
    </submittedName>
</protein>
<keyword evidence="4" id="KW-1185">Reference proteome</keyword>
<name>A0A928VZ20_9CYAN</name>
<comment type="similarity">
    <text evidence="1">Belongs to the UPF0162 family.</text>
</comment>
<dbReference type="Proteomes" id="UP000621799">
    <property type="component" value="Unassembled WGS sequence"/>
</dbReference>
<evidence type="ECO:0000313" key="4">
    <source>
        <dbReference type="Proteomes" id="UP000621799"/>
    </source>
</evidence>
<dbReference type="Pfam" id="PF13369">
    <property type="entry name" value="Transglut_core2"/>
    <property type="match status" value="1"/>
</dbReference>
<dbReference type="PANTHER" id="PTHR31350:SF21">
    <property type="entry name" value="F-BOX ONLY PROTEIN 21"/>
    <property type="match status" value="1"/>
</dbReference>
<gene>
    <name evidence="3" type="ORF">IQ235_09030</name>
</gene>
<evidence type="ECO:0000256" key="1">
    <source>
        <dbReference type="ARBA" id="ARBA00007100"/>
    </source>
</evidence>
<evidence type="ECO:0000313" key="3">
    <source>
        <dbReference type="EMBL" id="MBE9040921.1"/>
    </source>
</evidence>
<dbReference type="AlphaFoldDB" id="A0A928VZ20"/>
<feature type="domain" description="Protein SirB1 N-terminal" evidence="2">
    <location>
        <begin position="42"/>
        <end position="193"/>
    </location>
</feature>
<dbReference type="RefSeq" id="WP_264321154.1">
    <property type="nucleotide sequence ID" value="NZ_JADEXN010000132.1"/>
</dbReference>
<dbReference type="EMBL" id="JADEXN010000132">
    <property type="protein sequence ID" value="MBE9040921.1"/>
    <property type="molecule type" value="Genomic_DNA"/>
</dbReference>
<evidence type="ECO:0000259" key="2">
    <source>
        <dbReference type="Pfam" id="PF13369"/>
    </source>
</evidence>
<dbReference type="SUPFAM" id="SSF48452">
    <property type="entry name" value="TPR-like"/>
    <property type="match status" value="1"/>
</dbReference>
<comment type="caution">
    <text evidence="3">The sequence shown here is derived from an EMBL/GenBank/DDBJ whole genome shotgun (WGS) entry which is preliminary data.</text>
</comment>
<sequence length="274" mass="31831">MDFSQPRQRFYQAIHPPDDRIDLALAALCIAQEEYPELDIEAYLNTLDTMAAEVREQLPAELYPLRVIRCINRYLYEDLGFAGNRDDYYDPRNSFLNEVIERRTGIPIALSLLYLEIAKRIEFPMEGIGMPGHFLIRPVFEESQIYVDAFNGGEVLFPEDCRERLSQVFQQPVELRSEFFQPVSSRQFLARMLTNLKGIYLSCLHVTKALGAIDRILLLFPDAPIEVRDRGLLYYHLDRLGQAKQDLERYLELQPQAEDAVRIAGLLDRLQEKD</sequence>
<organism evidence="3 4">
    <name type="scientific">Zarconia navalis LEGE 11467</name>
    <dbReference type="NCBI Taxonomy" id="1828826"/>
    <lineage>
        <taxon>Bacteria</taxon>
        <taxon>Bacillati</taxon>
        <taxon>Cyanobacteriota</taxon>
        <taxon>Cyanophyceae</taxon>
        <taxon>Oscillatoriophycideae</taxon>
        <taxon>Oscillatoriales</taxon>
        <taxon>Oscillatoriales incertae sedis</taxon>
        <taxon>Zarconia</taxon>
        <taxon>Zarconia navalis</taxon>
    </lineage>
</organism>
<dbReference type="Gene3D" id="1.25.40.10">
    <property type="entry name" value="Tetratricopeptide repeat domain"/>
    <property type="match status" value="1"/>
</dbReference>
<dbReference type="PANTHER" id="PTHR31350">
    <property type="entry name" value="SI:DKEY-261L7.2"/>
    <property type="match status" value="1"/>
</dbReference>
<reference evidence="3" key="1">
    <citation type="submission" date="2020-10" db="EMBL/GenBank/DDBJ databases">
        <authorList>
            <person name="Castelo-Branco R."/>
            <person name="Eusebio N."/>
            <person name="Adriana R."/>
            <person name="Vieira A."/>
            <person name="Brugerolle De Fraissinette N."/>
            <person name="Rezende De Castro R."/>
            <person name="Schneider M.P."/>
            <person name="Vasconcelos V."/>
            <person name="Leao P.N."/>
        </authorList>
    </citation>
    <scope>NUCLEOTIDE SEQUENCE</scope>
    <source>
        <strain evidence="3">LEGE 11467</strain>
    </source>
</reference>
<dbReference type="Pfam" id="PF13371">
    <property type="entry name" value="TPR_9"/>
    <property type="match status" value="1"/>
</dbReference>
<accession>A0A928VZ20</accession>
<proteinExistence type="inferred from homology"/>